<evidence type="ECO:0000256" key="9">
    <source>
        <dbReference type="ARBA" id="ARBA00047783"/>
    </source>
</evidence>
<dbReference type="RefSeq" id="XP_009541059.1">
    <property type="nucleotide sequence ID" value="XM_009542764.1"/>
</dbReference>
<keyword evidence="5 10" id="KW-0949">S-adenosyl-L-methionine</keyword>
<feature type="binding site" evidence="10">
    <location>
        <position position="225"/>
    </location>
    <ligand>
        <name>S-adenosyl-L-methionine</name>
        <dbReference type="ChEBI" id="CHEBI:59789"/>
    </ligand>
</feature>
<keyword evidence="2 10" id="KW-0963">Cytoplasm</keyword>
<dbReference type="GO" id="GO:0070901">
    <property type="term" value="P:mitochondrial tRNA methylation"/>
    <property type="evidence" value="ECO:0007669"/>
    <property type="project" value="TreeGrafter"/>
</dbReference>
<feature type="compositionally biased region" description="Low complexity" evidence="11">
    <location>
        <begin position="336"/>
        <end position="348"/>
    </location>
</feature>
<proteinExistence type="inferred from homology"/>
<comment type="subunit">
    <text evidence="10">Monomer.</text>
</comment>
<dbReference type="GO" id="GO:0005759">
    <property type="term" value="C:mitochondrial matrix"/>
    <property type="evidence" value="ECO:0007669"/>
    <property type="project" value="UniProtKB-SubCell"/>
</dbReference>
<keyword evidence="7 10" id="KW-0496">Mitochondrion</keyword>
<evidence type="ECO:0000256" key="7">
    <source>
        <dbReference type="ARBA" id="ARBA00023128"/>
    </source>
</evidence>
<dbReference type="InterPro" id="IPR029063">
    <property type="entry name" value="SAM-dependent_MTases_sf"/>
</dbReference>
<comment type="subcellular location">
    <subcellularLocation>
        <location evidence="10">Mitochondrion matrix</location>
    </subcellularLocation>
    <subcellularLocation>
        <location evidence="10">Nucleus</location>
    </subcellularLocation>
    <subcellularLocation>
        <location evidence="10">Cytoplasm</location>
    </subcellularLocation>
    <text evidence="10">Predominantly in the mitochondria and in the nucleus.</text>
</comment>
<accession>W4KP05</accession>
<evidence type="ECO:0000259" key="12">
    <source>
        <dbReference type="PROSITE" id="PS51684"/>
    </source>
</evidence>
<dbReference type="STRING" id="747525.W4KP05"/>
<evidence type="ECO:0000256" key="8">
    <source>
        <dbReference type="ARBA" id="ARBA00023242"/>
    </source>
</evidence>
<evidence type="ECO:0000256" key="6">
    <source>
        <dbReference type="ARBA" id="ARBA00022694"/>
    </source>
</evidence>
<gene>
    <name evidence="10" type="primary">TRM5</name>
    <name evidence="13" type="ORF">HETIRDRAFT_153770</name>
</gene>
<dbReference type="InterPro" id="IPR056744">
    <property type="entry name" value="TRM5/TYW2-like_N"/>
</dbReference>
<keyword evidence="4 10" id="KW-0808">Transferase</keyword>
<evidence type="ECO:0000256" key="1">
    <source>
        <dbReference type="ARBA" id="ARBA00009775"/>
    </source>
</evidence>
<dbReference type="Gene3D" id="3.30.300.110">
    <property type="entry name" value="Met-10+ protein-like domains"/>
    <property type="match status" value="1"/>
</dbReference>
<dbReference type="EMBL" id="KI925454">
    <property type="protein sequence ID" value="ETW87120.1"/>
    <property type="molecule type" value="Genomic_DNA"/>
</dbReference>
<feature type="binding site" evidence="10">
    <location>
        <begin position="263"/>
        <end position="264"/>
    </location>
    <ligand>
        <name>S-adenosyl-L-methionine</name>
        <dbReference type="ChEBI" id="CHEBI:59789"/>
    </ligand>
</feature>
<dbReference type="GeneID" id="20667447"/>
<name>W4KP05_HETIT</name>
<dbReference type="InterPro" id="IPR030382">
    <property type="entry name" value="MeTrfase_TRM5/TYW2"/>
</dbReference>
<comment type="similarity">
    <text evidence="10">Belongs to the TRM5 / TYW2 family.</text>
</comment>
<feature type="region of interest" description="Disordered" evidence="11">
    <location>
        <begin position="307"/>
        <end position="350"/>
    </location>
</feature>
<keyword evidence="8 10" id="KW-0539">Nucleus</keyword>
<reference evidence="13 14" key="1">
    <citation type="journal article" date="2012" name="New Phytol.">
        <title>Insight into trade-off between wood decay and parasitism from the genome of a fungal forest pathogen.</title>
        <authorList>
            <person name="Olson A."/>
            <person name="Aerts A."/>
            <person name="Asiegbu F."/>
            <person name="Belbahri L."/>
            <person name="Bouzid O."/>
            <person name="Broberg A."/>
            <person name="Canback B."/>
            <person name="Coutinho P.M."/>
            <person name="Cullen D."/>
            <person name="Dalman K."/>
            <person name="Deflorio G."/>
            <person name="van Diepen L.T."/>
            <person name="Dunand C."/>
            <person name="Duplessis S."/>
            <person name="Durling M."/>
            <person name="Gonthier P."/>
            <person name="Grimwood J."/>
            <person name="Fossdal C.G."/>
            <person name="Hansson D."/>
            <person name="Henrissat B."/>
            <person name="Hietala A."/>
            <person name="Himmelstrand K."/>
            <person name="Hoffmeister D."/>
            <person name="Hogberg N."/>
            <person name="James T.Y."/>
            <person name="Karlsson M."/>
            <person name="Kohler A."/>
            <person name="Kues U."/>
            <person name="Lee Y.H."/>
            <person name="Lin Y.C."/>
            <person name="Lind M."/>
            <person name="Lindquist E."/>
            <person name="Lombard V."/>
            <person name="Lucas S."/>
            <person name="Lunden K."/>
            <person name="Morin E."/>
            <person name="Murat C."/>
            <person name="Park J."/>
            <person name="Raffaello T."/>
            <person name="Rouze P."/>
            <person name="Salamov A."/>
            <person name="Schmutz J."/>
            <person name="Solheim H."/>
            <person name="Stahlberg J."/>
            <person name="Velez H."/>
            <person name="de Vries R.P."/>
            <person name="Wiebenga A."/>
            <person name="Woodward S."/>
            <person name="Yakovlev I."/>
            <person name="Garbelotto M."/>
            <person name="Martin F."/>
            <person name="Grigoriev I.V."/>
            <person name="Stenlid J."/>
        </authorList>
    </citation>
    <scope>NUCLEOTIDE SEQUENCE [LARGE SCALE GENOMIC DNA]</scope>
    <source>
        <strain evidence="13 14">TC 32-1</strain>
    </source>
</reference>
<dbReference type="InParanoid" id="W4KP05"/>
<dbReference type="Pfam" id="PF02475">
    <property type="entry name" value="TRM5-TYW2_MTfase"/>
    <property type="match status" value="1"/>
</dbReference>
<protein>
    <recommendedName>
        <fullName evidence="10">tRNA (guanine(37)-N1)-methyltransferase</fullName>
        <ecNumber evidence="10">2.1.1.228</ecNumber>
    </recommendedName>
    <alternativeName>
        <fullName evidence="10">M1G-methyltransferase</fullName>
    </alternativeName>
    <alternativeName>
        <fullName evidence="10">tRNA [GM37] methyltransferase</fullName>
    </alternativeName>
    <alternativeName>
        <fullName evidence="10">tRNA methyltransferase 5</fullName>
    </alternativeName>
</protein>
<evidence type="ECO:0000313" key="13">
    <source>
        <dbReference type="EMBL" id="ETW87120.1"/>
    </source>
</evidence>
<feature type="domain" description="SAM-dependent methyltransferase TRM5/TYW2-type" evidence="12">
    <location>
        <begin position="136"/>
        <end position="453"/>
    </location>
</feature>
<dbReference type="FunFam" id="3.30.300.110:FF:000001">
    <property type="entry name" value="tRNA (guanine(37)-N1)-methyltransferase"/>
    <property type="match status" value="1"/>
</dbReference>
<dbReference type="FunCoup" id="W4KP05">
    <property type="interactions" value="359"/>
</dbReference>
<dbReference type="PANTHER" id="PTHR23245">
    <property type="entry name" value="TRNA METHYLTRANSFERASE"/>
    <property type="match status" value="1"/>
</dbReference>
<dbReference type="InterPro" id="IPR025792">
    <property type="entry name" value="tRNA_Gua_MeTrfase_euk"/>
</dbReference>
<dbReference type="KEGG" id="hir:HETIRDRAFT_153770"/>
<dbReference type="GO" id="GO:0002939">
    <property type="term" value="P:tRNA N1-guanine methylation"/>
    <property type="evidence" value="ECO:0007669"/>
    <property type="project" value="TreeGrafter"/>
</dbReference>
<dbReference type="HAMAP" id="MF_03152">
    <property type="entry name" value="TRM5"/>
    <property type="match status" value="1"/>
</dbReference>
<feature type="binding site" evidence="10">
    <location>
        <position position="359"/>
    </location>
    <ligand>
        <name>S-adenosyl-L-methionine</name>
        <dbReference type="ChEBI" id="CHEBI:59789"/>
    </ligand>
</feature>
<dbReference type="HOGENOM" id="CLU_022610_2_2_1"/>
<dbReference type="Gene3D" id="3.40.50.150">
    <property type="entry name" value="Vaccinia Virus protein VP39"/>
    <property type="match status" value="1"/>
</dbReference>
<evidence type="ECO:0000256" key="4">
    <source>
        <dbReference type="ARBA" id="ARBA00022679"/>
    </source>
</evidence>
<sequence length="460" mass="51978">MPRKVTLDIAPPLARWMKESLDRSVFYRSIPVLAVRVPPAKAGLVMKAEAMRGSIMNLPKVRSVVADPANPDENRLVLLRIQNEVDLATDAKEFLQAQSADLTTYQLELNYDYWTADEILQAILPEDLLEDSPTGFAVTGHLAHINLNAEYLPYKHIIGQVIMDKNKKIRTVVNKLDSIDTKFRFFEMELIAGEPDFVVEHHESDCRFTFDFTQVYWNSRLHTEHDRLVQLFQPSDVVADVFAGVGPFAIPAGKKGCGVLANDLNPNSYRYLQKNIADNKVQQHVRAFCEDGRDFIRVAAKRALENPLPSYEGPRATRSKVKEQRRARVKQTAGHSAATSSPPAEAAPQRSRVGHFVMNLPDSAISFVDAFRGILAGESEAEESVFREVYDTMPMVHCHCFTRELETDAARRDIQQRVEEQLGHPLGKDMSLHFVRSVAPSKDMYCISFRLPQEAAFARR</sequence>
<dbReference type="EC" id="2.1.1.228" evidence="10"/>
<dbReference type="PROSITE" id="PS51684">
    <property type="entry name" value="SAM_MT_TRM5_TYW2"/>
    <property type="match status" value="1"/>
</dbReference>
<dbReference type="AlphaFoldDB" id="W4KP05"/>
<evidence type="ECO:0000256" key="10">
    <source>
        <dbReference type="HAMAP-Rule" id="MF_03152"/>
    </source>
</evidence>
<dbReference type="Pfam" id="PF25133">
    <property type="entry name" value="TYW2_N_2"/>
    <property type="match status" value="1"/>
</dbReference>
<dbReference type="GO" id="GO:0005634">
    <property type="term" value="C:nucleus"/>
    <property type="evidence" value="ECO:0007669"/>
    <property type="project" value="UniProtKB-SubCell"/>
</dbReference>
<evidence type="ECO:0000256" key="11">
    <source>
        <dbReference type="SAM" id="MobiDB-lite"/>
    </source>
</evidence>
<feature type="binding site" evidence="10">
    <location>
        <begin position="291"/>
        <end position="292"/>
    </location>
    <ligand>
        <name>S-adenosyl-L-methionine</name>
        <dbReference type="ChEBI" id="CHEBI:59789"/>
    </ligand>
</feature>
<dbReference type="OrthoDB" id="408788at2759"/>
<evidence type="ECO:0000256" key="2">
    <source>
        <dbReference type="ARBA" id="ARBA00022490"/>
    </source>
</evidence>
<comment type="catalytic activity">
    <reaction evidence="9 10">
        <text>guanosine(37) in tRNA + S-adenosyl-L-methionine = N(1)-methylguanosine(37) in tRNA + S-adenosyl-L-homocysteine + H(+)</text>
        <dbReference type="Rhea" id="RHEA:36899"/>
        <dbReference type="Rhea" id="RHEA-COMP:10145"/>
        <dbReference type="Rhea" id="RHEA-COMP:10147"/>
        <dbReference type="ChEBI" id="CHEBI:15378"/>
        <dbReference type="ChEBI" id="CHEBI:57856"/>
        <dbReference type="ChEBI" id="CHEBI:59789"/>
        <dbReference type="ChEBI" id="CHEBI:73542"/>
        <dbReference type="ChEBI" id="CHEBI:74269"/>
        <dbReference type="EC" id="2.1.1.228"/>
    </reaction>
</comment>
<evidence type="ECO:0000313" key="14">
    <source>
        <dbReference type="Proteomes" id="UP000030671"/>
    </source>
</evidence>
<evidence type="ECO:0000256" key="3">
    <source>
        <dbReference type="ARBA" id="ARBA00022603"/>
    </source>
</evidence>
<keyword evidence="3 10" id="KW-0489">Methyltransferase</keyword>
<keyword evidence="14" id="KW-1185">Reference proteome</keyword>
<dbReference type="GO" id="GO:0052906">
    <property type="term" value="F:tRNA (guanine(37)-N1)-methyltransferase activity"/>
    <property type="evidence" value="ECO:0007669"/>
    <property type="project" value="UniProtKB-UniRule"/>
</dbReference>
<organism evidence="13 14">
    <name type="scientific">Heterobasidion irregulare (strain TC 32-1)</name>
    <dbReference type="NCBI Taxonomy" id="747525"/>
    <lineage>
        <taxon>Eukaryota</taxon>
        <taxon>Fungi</taxon>
        <taxon>Dikarya</taxon>
        <taxon>Basidiomycota</taxon>
        <taxon>Agaricomycotina</taxon>
        <taxon>Agaricomycetes</taxon>
        <taxon>Russulales</taxon>
        <taxon>Bondarzewiaceae</taxon>
        <taxon>Heterobasidion</taxon>
        <taxon>Heterobasidion annosum species complex</taxon>
    </lineage>
</organism>
<dbReference type="Proteomes" id="UP000030671">
    <property type="component" value="Unassembled WGS sequence"/>
</dbReference>
<evidence type="ECO:0000256" key="5">
    <source>
        <dbReference type="ARBA" id="ARBA00022691"/>
    </source>
</evidence>
<comment type="similarity">
    <text evidence="1">Belongs to the class I-like SAM-binding methyltransferase superfamily. TRM5/TYW2 family.</text>
</comment>
<dbReference type="InterPro" id="IPR056743">
    <property type="entry name" value="TRM5-TYW2-like_MTfase"/>
</dbReference>
<dbReference type="CDD" id="cd02440">
    <property type="entry name" value="AdoMet_MTases"/>
    <property type="match status" value="1"/>
</dbReference>
<dbReference type="PANTHER" id="PTHR23245:SF36">
    <property type="entry name" value="TRNA (GUANINE(37)-N1)-METHYLTRANSFERASE"/>
    <property type="match status" value="1"/>
</dbReference>
<dbReference type="eggNOG" id="KOG2078">
    <property type="taxonomic scope" value="Eukaryota"/>
</dbReference>
<keyword evidence="6 10" id="KW-0819">tRNA processing</keyword>
<comment type="function">
    <text evidence="10">Specifically methylates the N1 position of guanosine-37 in various cytoplasmic and mitochondrial tRNAs. Methylation is not dependent on the nature of the nucleoside 5' of the target nucleoside. This is the first step in the biosynthesis of wybutosine (yW), a modified base adjacent to the anticodon of tRNAs and required for accurate decoding.</text>
</comment>
<dbReference type="SUPFAM" id="SSF53335">
    <property type="entry name" value="S-adenosyl-L-methionine-dependent methyltransferases"/>
    <property type="match status" value="1"/>
</dbReference>